<name>A0A317FHA6_9PROT</name>
<reference evidence="2" key="1">
    <citation type="submission" date="2018-05" db="EMBL/GenBank/DDBJ databases">
        <authorList>
            <person name="Du Z."/>
            <person name="Wang X."/>
        </authorList>
    </citation>
    <scope>NUCLEOTIDE SEQUENCE [LARGE SCALE GENOMIC DNA]</scope>
    <source>
        <strain evidence="2">CQN31</strain>
    </source>
</reference>
<keyword evidence="2" id="KW-1185">Reference proteome</keyword>
<gene>
    <name evidence="1" type="ORF">DFH01_03990</name>
</gene>
<dbReference type="EMBL" id="QGNA01000001">
    <property type="protein sequence ID" value="PWS38451.1"/>
    <property type="molecule type" value="Genomic_DNA"/>
</dbReference>
<evidence type="ECO:0000313" key="1">
    <source>
        <dbReference type="EMBL" id="PWS38451.1"/>
    </source>
</evidence>
<comment type="caution">
    <text evidence="1">The sequence shown here is derived from an EMBL/GenBank/DDBJ whole genome shotgun (WGS) entry which is preliminary data.</text>
</comment>
<organism evidence="1 2">
    <name type="scientific">Falsiroseomonas bella</name>
    <dbReference type="NCBI Taxonomy" id="2184016"/>
    <lineage>
        <taxon>Bacteria</taxon>
        <taxon>Pseudomonadati</taxon>
        <taxon>Pseudomonadota</taxon>
        <taxon>Alphaproteobacteria</taxon>
        <taxon>Acetobacterales</taxon>
        <taxon>Roseomonadaceae</taxon>
        <taxon>Falsiroseomonas</taxon>
    </lineage>
</organism>
<dbReference type="AlphaFoldDB" id="A0A317FHA6"/>
<dbReference type="Proteomes" id="UP000245765">
    <property type="component" value="Unassembled WGS sequence"/>
</dbReference>
<proteinExistence type="predicted"/>
<accession>A0A317FHA6</accession>
<protein>
    <submittedName>
        <fullName evidence="1">Uncharacterized protein</fullName>
    </submittedName>
</protein>
<evidence type="ECO:0000313" key="2">
    <source>
        <dbReference type="Proteomes" id="UP000245765"/>
    </source>
</evidence>
<sequence>MEELRMHLDLRLERALERVELVTGVGTRDAGRMCVMSLVACLAGEEHGDSPSCASALIRAFAIPLNDNMPHAVRQRLKPFAPRILGTQDGQDPARAELLRMALAEEILPRLGGRNAQPARRFAGPLWRLWSLLGMRRLEREAEWMMDRAVALADGADMARAVAAAGAVGRLLARAARDATDPREADRLWDMAIGLLDRMCDIGAQRMPAQAVWASRLEHVFEARAARGLADTARI</sequence>